<comment type="similarity">
    <text evidence="2 10">Belongs to the glycosyl hydrolase 10 (cellulase F) family.</text>
</comment>
<dbReference type="PROSITE" id="PS51760">
    <property type="entry name" value="GH10_2"/>
    <property type="match status" value="1"/>
</dbReference>
<proteinExistence type="inferred from homology"/>
<evidence type="ECO:0000256" key="7">
    <source>
        <dbReference type="ARBA" id="ARBA00023295"/>
    </source>
</evidence>
<dbReference type="OrthoDB" id="9809277at2"/>
<evidence type="ECO:0000256" key="3">
    <source>
        <dbReference type="ARBA" id="ARBA00022651"/>
    </source>
</evidence>
<keyword evidence="13" id="KW-1185">Reference proteome</keyword>
<dbReference type="AlphaFoldDB" id="A0A2K8Z3Q0"/>
<dbReference type="InterPro" id="IPR031158">
    <property type="entry name" value="GH10_AS"/>
</dbReference>
<dbReference type="RefSeq" id="WP_100990524.1">
    <property type="nucleotide sequence ID" value="NZ_CP025096.1"/>
</dbReference>
<keyword evidence="7 10" id="KW-0326">Glycosidase</keyword>
<dbReference type="InterPro" id="IPR044846">
    <property type="entry name" value="GH10"/>
</dbReference>
<comment type="catalytic activity">
    <reaction evidence="1 10">
        <text>Endohydrolysis of (1-&gt;4)-beta-D-xylosidic linkages in xylans.</text>
        <dbReference type="EC" id="3.2.1.8"/>
    </reaction>
</comment>
<dbReference type="EC" id="3.2.1.8" evidence="10"/>
<dbReference type="InterPro" id="IPR001000">
    <property type="entry name" value="GH10_dom"/>
</dbReference>
<feature type="active site" description="Nucleophile" evidence="9">
    <location>
        <position position="258"/>
    </location>
</feature>
<dbReference type="PANTHER" id="PTHR31490:SF88">
    <property type="entry name" value="BETA-XYLANASE"/>
    <property type="match status" value="1"/>
</dbReference>
<evidence type="ECO:0000313" key="12">
    <source>
        <dbReference type="EMBL" id="AUD04459.1"/>
    </source>
</evidence>
<name>A0A2K8Z3Q0_9BACT</name>
<evidence type="ECO:0000256" key="9">
    <source>
        <dbReference type="PROSITE-ProRule" id="PRU10061"/>
    </source>
</evidence>
<evidence type="ECO:0000256" key="2">
    <source>
        <dbReference type="ARBA" id="ARBA00007495"/>
    </source>
</evidence>
<dbReference type="Gene3D" id="3.20.20.80">
    <property type="entry name" value="Glycosidases"/>
    <property type="match status" value="1"/>
</dbReference>
<dbReference type="GO" id="GO:0031176">
    <property type="term" value="F:endo-1,4-beta-xylanase activity"/>
    <property type="evidence" value="ECO:0007669"/>
    <property type="project" value="UniProtKB-EC"/>
</dbReference>
<keyword evidence="5 10" id="KW-0378">Hydrolase</keyword>
<evidence type="ECO:0000256" key="10">
    <source>
        <dbReference type="RuleBase" id="RU361174"/>
    </source>
</evidence>
<reference evidence="12 13" key="1">
    <citation type="submission" date="2017-11" db="EMBL/GenBank/DDBJ databases">
        <title>Taxonomic description and genome sequences of Spirosoma HA7 sp. nov., isolated from pollen microhabitat of Corylus avellana.</title>
        <authorList>
            <person name="Ambika Manirajan B."/>
            <person name="Suarez C."/>
            <person name="Ratering S."/>
            <person name="Geissler-Plaum R."/>
            <person name="Cardinale M."/>
            <person name="Sylvia S."/>
        </authorList>
    </citation>
    <scope>NUCLEOTIDE SEQUENCE [LARGE SCALE GENOMIC DNA]</scope>
    <source>
        <strain evidence="12 13">HA7</strain>
    </source>
</reference>
<evidence type="ECO:0000256" key="5">
    <source>
        <dbReference type="ARBA" id="ARBA00022801"/>
    </source>
</evidence>
<dbReference type="SMART" id="SM00633">
    <property type="entry name" value="Glyco_10"/>
    <property type="match status" value="1"/>
</dbReference>
<dbReference type="GO" id="GO:0045493">
    <property type="term" value="P:xylan catabolic process"/>
    <property type="evidence" value="ECO:0007669"/>
    <property type="project" value="UniProtKB-KW"/>
</dbReference>
<dbReference type="EMBL" id="CP025096">
    <property type="protein sequence ID" value="AUD04459.1"/>
    <property type="molecule type" value="Genomic_DNA"/>
</dbReference>
<evidence type="ECO:0000256" key="1">
    <source>
        <dbReference type="ARBA" id="ARBA00000681"/>
    </source>
</evidence>
<dbReference type="InterPro" id="IPR017853">
    <property type="entry name" value="GH"/>
</dbReference>
<keyword evidence="8 10" id="KW-0624">Polysaccharide degradation</keyword>
<accession>A0A2K8Z3Q0</accession>
<dbReference type="Pfam" id="PF00331">
    <property type="entry name" value="Glyco_hydro_10"/>
    <property type="match status" value="1"/>
</dbReference>
<sequence>MRWLFILLIPAFVWRAADAPLNPEQDRMTLQQAAPFPIGVAVDVKLLMTDSAYRHTVNQEFSSLTSENALKMNRLLVAPNQYNWTGGDALVDFARQTNKRMHGHTLVWHVAVPNWVQTFQGDSLAWENLLKSHIQTVIRHYKGRVKSWDVVNEAFEADGSLRKTIWLEHLGSDYVARCYQYAHEADPDVLLFYNDFSLDIKPLKAAAVKAMVMEFKRRGIPINGIGLQAHISIYNSDSKFRDCLDDMASTGLQIHISELDIRLNAKKIKDFIVSDVLLQQQQQKYAAIVRAYKSAVPKKQQYGITIWSVGDNDSYLVNDCKCPDAPLLFDTGYKKKLAYKGLMGALRQ</sequence>
<keyword evidence="6 10" id="KW-0119">Carbohydrate metabolism</keyword>
<evidence type="ECO:0000256" key="6">
    <source>
        <dbReference type="ARBA" id="ARBA00023277"/>
    </source>
</evidence>
<keyword evidence="4" id="KW-0732">Signal</keyword>
<evidence type="ECO:0000256" key="4">
    <source>
        <dbReference type="ARBA" id="ARBA00022729"/>
    </source>
</evidence>
<dbReference type="PROSITE" id="PS00591">
    <property type="entry name" value="GH10_1"/>
    <property type="match status" value="1"/>
</dbReference>
<feature type="domain" description="GH10" evidence="11">
    <location>
        <begin position="24"/>
        <end position="345"/>
    </location>
</feature>
<evidence type="ECO:0000259" key="11">
    <source>
        <dbReference type="PROSITE" id="PS51760"/>
    </source>
</evidence>
<organism evidence="12 13">
    <name type="scientific">Spirosoma pollinicola</name>
    <dbReference type="NCBI Taxonomy" id="2057025"/>
    <lineage>
        <taxon>Bacteria</taxon>
        <taxon>Pseudomonadati</taxon>
        <taxon>Bacteroidota</taxon>
        <taxon>Cytophagia</taxon>
        <taxon>Cytophagales</taxon>
        <taxon>Cytophagaceae</taxon>
        <taxon>Spirosoma</taxon>
    </lineage>
</organism>
<keyword evidence="3 12" id="KW-0858">Xylan degradation</keyword>
<dbReference type="KEGG" id="spir:CWM47_23005"/>
<dbReference type="PANTHER" id="PTHR31490">
    <property type="entry name" value="GLYCOSYL HYDROLASE"/>
    <property type="match status" value="1"/>
</dbReference>
<dbReference type="SUPFAM" id="SSF51445">
    <property type="entry name" value="(Trans)glycosidases"/>
    <property type="match status" value="1"/>
</dbReference>
<protein>
    <recommendedName>
        <fullName evidence="10">Beta-xylanase</fullName>
        <ecNumber evidence="10">3.2.1.8</ecNumber>
    </recommendedName>
</protein>
<gene>
    <name evidence="12" type="ORF">CWM47_23005</name>
</gene>
<dbReference type="Proteomes" id="UP000232883">
    <property type="component" value="Chromosome"/>
</dbReference>
<evidence type="ECO:0000313" key="13">
    <source>
        <dbReference type="Proteomes" id="UP000232883"/>
    </source>
</evidence>
<evidence type="ECO:0000256" key="8">
    <source>
        <dbReference type="ARBA" id="ARBA00023326"/>
    </source>
</evidence>
<dbReference type="PRINTS" id="PR00134">
    <property type="entry name" value="GLHYDRLASE10"/>
</dbReference>